<accession>A0ABW3USB8</accession>
<dbReference type="InterPro" id="IPR052172">
    <property type="entry name" value="UxaA_altronate/galactarate_dh"/>
</dbReference>
<keyword evidence="1" id="KW-0456">Lyase</keyword>
<dbReference type="PANTHER" id="PTHR30536:SF5">
    <property type="entry name" value="ALTRONATE DEHYDRATASE"/>
    <property type="match status" value="1"/>
</dbReference>
<dbReference type="Pfam" id="PF08666">
    <property type="entry name" value="SAF"/>
    <property type="match status" value="1"/>
</dbReference>
<evidence type="ECO:0000313" key="4">
    <source>
        <dbReference type="Proteomes" id="UP001597180"/>
    </source>
</evidence>
<feature type="domain" description="SAF" evidence="2">
    <location>
        <begin position="16"/>
        <end position="90"/>
    </location>
</feature>
<organism evidence="3 4">
    <name type="scientific">Paenibacillus vulneris</name>
    <dbReference type="NCBI Taxonomy" id="1133364"/>
    <lineage>
        <taxon>Bacteria</taxon>
        <taxon>Bacillati</taxon>
        <taxon>Bacillota</taxon>
        <taxon>Bacilli</taxon>
        <taxon>Bacillales</taxon>
        <taxon>Paenibacillaceae</taxon>
        <taxon>Paenibacillus</taxon>
    </lineage>
</organism>
<dbReference type="InterPro" id="IPR013974">
    <property type="entry name" value="SAF"/>
</dbReference>
<dbReference type="RefSeq" id="WP_345587919.1">
    <property type="nucleotide sequence ID" value="NZ_BAABJG010000014.1"/>
</dbReference>
<name>A0ABW3USB8_9BACL</name>
<dbReference type="CDD" id="cd11613">
    <property type="entry name" value="SAF_AH_GD"/>
    <property type="match status" value="1"/>
</dbReference>
<dbReference type="Gene3D" id="2.30.130.110">
    <property type="match status" value="1"/>
</dbReference>
<keyword evidence="3" id="KW-0378">Hydrolase</keyword>
<dbReference type="EMBL" id="JBHTLU010000036">
    <property type="protein sequence ID" value="MFD1223633.1"/>
    <property type="molecule type" value="Genomic_DNA"/>
</dbReference>
<proteinExistence type="predicted"/>
<evidence type="ECO:0000313" key="3">
    <source>
        <dbReference type="EMBL" id="MFD1223633.1"/>
    </source>
</evidence>
<evidence type="ECO:0000256" key="1">
    <source>
        <dbReference type="ARBA" id="ARBA00023239"/>
    </source>
</evidence>
<evidence type="ECO:0000259" key="2">
    <source>
        <dbReference type="SMART" id="SM00858"/>
    </source>
</evidence>
<dbReference type="PANTHER" id="PTHR30536">
    <property type="entry name" value="ALTRONATE/GALACTARATE DEHYDRATASE"/>
    <property type="match status" value="1"/>
</dbReference>
<keyword evidence="4" id="KW-1185">Reference proteome</keyword>
<comment type="caution">
    <text evidence="3">The sequence shown here is derived from an EMBL/GenBank/DDBJ whole genome shotgun (WGS) entry which is preliminary data.</text>
</comment>
<dbReference type="GO" id="GO:0016787">
    <property type="term" value="F:hydrolase activity"/>
    <property type="evidence" value="ECO:0007669"/>
    <property type="project" value="UniProtKB-KW"/>
</dbReference>
<reference evidence="4" key="1">
    <citation type="journal article" date="2019" name="Int. J. Syst. Evol. Microbiol.">
        <title>The Global Catalogue of Microorganisms (GCM) 10K type strain sequencing project: providing services to taxonomists for standard genome sequencing and annotation.</title>
        <authorList>
            <consortium name="The Broad Institute Genomics Platform"/>
            <consortium name="The Broad Institute Genome Sequencing Center for Infectious Disease"/>
            <person name="Wu L."/>
            <person name="Ma J."/>
        </authorList>
    </citation>
    <scope>NUCLEOTIDE SEQUENCE [LARGE SCALE GENOMIC DNA]</scope>
    <source>
        <strain evidence="4">CCUG 53270</strain>
    </source>
</reference>
<protein>
    <submittedName>
        <fullName evidence="3">UxaA family hydrolase</fullName>
    </submittedName>
</protein>
<gene>
    <name evidence="3" type="ORF">ACFQ4B_26280</name>
</gene>
<dbReference type="SMART" id="SM00858">
    <property type="entry name" value="SAF"/>
    <property type="match status" value="1"/>
</dbReference>
<dbReference type="InterPro" id="IPR044144">
    <property type="entry name" value="SAF_UxaA/GarD"/>
</dbReference>
<sequence length="113" mass="12242">MSDKFRQASFHIHPDDNVSVALSDLEPGEIAVYGPGGTAIGFAGEPVKQGHKLARRHIGEGEAVIKYGVAIGLATRDIQAGEWVHLHNCKSFHDTRSSTLDIESGAPTDMEYR</sequence>
<dbReference type="Proteomes" id="UP001597180">
    <property type="component" value="Unassembled WGS sequence"/>
</dbReference>